<name>A0ABW1T0Q5_9ACTN</name>
<keyword evidence="4" id="KW-1185">Reference proteome</keyword>
<dbReference type="EMBL" id="JBHSTI010000008">
    <property type="protein sequence ID" value="MFC6238286.1"/>
    <property type="molecule type" value="Genomic_DNA"/>
</dbReference>
<dbReference type="SUPFAM" id="SSF56349">
    <property type="entry name" value="DNA breaking-rejoining enzymes"/>
    <property type="match status" value="1"/>
</dbReference>
<reference evidence="4" key="1">
    <citation type="journal article" date="2019" name="Int. J. Syst. Evol. Microbiol.">
        <title>The Global Catalogue of Microorganisms (GCM) 10K type strain sequencing project: providing services to taxonomists for standard genome sequencing and annotation.</title>
        <authorList>
            <consortium name="The Broad Institute Genomics Platform"/>
            <consortium name="The Broad Institute Genome Sequencing Center for Infectious Disease"/>
            <person name="Wu L."/>
            <person name="Ma J."/>
        </authorList>
    </citation>
    <scope>NUCLEOTIDE SEQUENCE [LARGE SCALE GENOMIC DNA]</scope>
    <source>
        <strain evidence="4">CGMCC 4.7317</strain>
    </source>
</reference>
<organism evidence="3 4">
    <name type="scientific">Longivirga aurantiaca</name>
    <dbReference type="NCBI Taxonomy" id="1837743"/>
    <lineage>
        <taxon>Bacteria</taxon>
        <taxon>Bacillati</taxon>
        <taxon>Actinomycetota</taxon>
        <taxon>Actinomycetes</taxon>
        <taxon>Sporichthyales</taxon>
        <taxon>Sporichthyaceae</taxon>
        <taxon>Longivirga</taxon>
    </lineage>
</organism>
<dbReference type="PROSITE" id="PS51898">
    <property type="entry name" value="TYR_RECOMBINASE"/>
    <property type="match status" value="1"/>
</dbReference>
<comment type="caution">
    <text evidence="3">The sequence shown here is derived from an EMBL/GenBank/DDBJ whole genome shotgun (WGS) entry which is preliminary data.</text>
</comment>
<sequence length="131" mass="14398">MQATSGTRFEDRRDHAMISLLLDGGLRISEPANLQVVDVDLDVFDAVPVTGKGGKARAVQFDAKAGKALERYLRERRSNKAAGTTEALWLGQRGALSFWGVEERLKVRAAQAGVENLRAHRFRHTVAADVL</sequence>
<evidence type="ECO:0000313" key="3">
    <source>
        <dbReference type="EMBL" id="MFC6238286.1"/>
    </source>
</evidence>
<evidence type="ECO:0000256" key="1">
    <source>
        <dbReference type="ARBA" id="ARBA00023172"/>
    </source>
</evidence>
<proteinExistence type="predicted"/>
<dbReference type="Pfam" id="PF00589">
    <property type="entry name" value="Phage_integrase"/>
    <property type="match status" value="1"/>
</dbReference>
<keyword evidence="1" id="KW-0233">DNA recombination</keyword>
<dbReference type="Gene3D" id="1.10.443.10">
    <property type="entry name" value="Intergrase catalytic core"/>
    <property type="match status" value="1"/>
</dbReference>
<protein>
    <submittedName>
        <fullName evidence="3">Tyrosine-type recombinase/integrase</fullName>
    </submittedName>
</protein>
<gene>
    <name evidence="3" type="ORF">ACFQGU_10375</name>
</gene>
<feature type="domain" description="Tyr recombinase" evidence="2">
    <location>
        <begin position="1"/>
        <end position="131"/>
    </location>
</feature>
<accession>A0ABW1T0Q5</accession>
<evidence type="ECO:0000259" key="2">
    <source>
        <dbReference type="PROSITE" id="PS51898"/>
    </source>
</evidence>
<dbReference type="RefSeq" id="WP_386766368.1">
    <property type="nucleotide sequence ID" value="NZ_JBHSTI010000008.1"/>
</dbReference>
<evidence type="ECO:0000313" key="4">
    <source>
        <dbReference type="Proteomes" id="UP001596138"/>
    </source>
</evidence>
<dbReference type="InterPro" id="IPR013762">
    <property type="entry name" value="Integrase-like_cat_sf"/>
</dbReference>
<dbReference type="Proteomes" id="UP001596138">
    <property type="component" value="Unassembled WGS sequence"/>
</dbReference>
<dbReference type="InterPro" id="IPR011010">
    <property type="entry name" value="DNA_brk_join_enz"/>
</dbReference>
<dbReference type="InterPro" id="IPR002104">
    <property type="entry name" value="Integrase_catalytic"/>
</dbReference>